<organism evidence="1 2">
    <name type="scientific">Sutcliffiella horikoshii</name>
    <dbReference type="NCBI Taxonomy" id="79883"/>
    <lineage>
        <taxon>Bacteria</taxon>
        <taxon>Bacillati</taxon>
        <taxon>Bacillota</taxon>
        <taxon>Bacilli</taxon>
        <taxon>Bacillales</taxon>
        <taxon>Bacillaceae</taxon>
        <taxon>Sutcliffiella</taxon>
    </lineage>
</organism>
<reference evidence="1 2" key="1">
    <citation type="submission" date="2019-08" db="EMBL/GenBank/DDBJ databases">
        <title>Bacillus genomes from the desert of Cuatro Cienegas, Coahuila.</title>
        <authorList>
            <person name="Olmedo-Alvarez G."/>
        </authorList>
    </citation>
    <scope>NUCLEOTIDE SEQUENCE [LARGE SCALE GENOMIC DNA]</scope>
    <source>
        <strain evidence="1 2">CH28_1T</strain>
    </source>
</reference>
<evidence type="ECO:0008006" key="3">
    <source>
        <dbReference type="Google" id="ProtNLM"/>
    </source>
</evidence>
<dbReference type="AlphaFoldDB" id="A0A5D4SED5"/>
<evidence type="ECO:0000313" key="1">
    <source>
        <dbReference type="EMBL" id="TYS60474.1"/>
    </source>
</evidence>
<comment type="caution">
    <text evidence="1">The sequence shown here is derived from an EMBL/GenBank/DDBJ whole genome shotgun (WGS) entry which is preliminary data.</text>
</comment>
<evidence type="ECO:0000313" key="2">
    <source>
        <dbReference type="Proteomes" id="UP000322524"/>
    </source>
</evidence>
<sequence>MRIKDLVDFIESLYSFPYFYNKFPREHAPDECAAVRLTGGFPVEQWLGKRQPSFQILVRGLKDVDDPDSITKCEEKAFSIHSLLTNRRDFKIGTESVVVIRAMNSVPIYIGDDDAGRPIYSMNFDVVIRPNLKEE</sequence>
<dbReference type="EMBL" id="VTEV01000015">
    <property type="protein sequence ID" value="TYS60474.1"/>
    <property type="molecule type" value="Genomic_DNA"/>
</dbReference>
<dbReference type="OrthoDB" id="2613329at2"/>
<accession>A0A5D4SED5</accession>
<protein>
    <recommendedName>
        <fullName evidence="3">Tail terminator</fullName>
    </recommendedName>
</protein>
<name>A0A5D4SED5_9BACI</name>
<dbReference type="RefSeq" id="WP_148990180.1">
    <property type="nucleotide sequence ID" value="NZ_VTEV01000015.1"/>
</dbReference>
<dbReference type="InterPro" id="IPR024411">
    <property type="entry name" value="Tail_terminator_phage"/>
</dbReference>
<gene>
    <name evidence="1" type="ORF">FZC76_21620</name>
</gene>
<dbReference type="Pfam" id="PF12691">
    <property type="entry name" value="Phage_tail_terminator_6"/>
    <property type="match status" value="1"/>
</dbReference>
<dbReference type="Proteomes" id="UP000322524">
    <property type="component" value="Unassembled WGS sequence"/>
</dbReference>
<proteinExistence type="predicted"/>